<accession>A0A2G5UUJ7</accession>
<evidence type="ECO:0000313" key="13">
    <source>
        <dbReference type="Proteomes" id="UP000230233"/>
    </source>
</evidence>
<keyword evidence="7 10" id="KW-0503">Monooxygenase</keyword>
<dbReference type="InterPro" id="IPR002401">
    <property type="entry name" value="Cyt_P450_E_grp-I"/>
</dbReference>
<sequence>MVGIFGIFGIPNSVPNIPGFSLLLLSTTFIGFLSYYLWIWSYWIRKGVKGPRGIPFAGIMHRFQDYNYPFWRVMMDWTKEYGPIYGITEGVEKTLVVSDPEFVHEVFVTQFDNFYGRKLNPLQGDPNKNKRAHLVSTQGHRWKRLRTLSSLTFSNKNLKKIMKTVDDSVAELMRHLEKGCAGGKTVDMLEYYQEFTIDIIGKIAMGQTQSLMFENPMLPKVKSIFVDGRKHAFFASAMFPFLGTIFRQIFSMFPSIQPASDIMNIIEKAVEARIDQRNRDEKLRIEVSGEPQDFIDLFLDARADVDFFEQEAKDDFAKTQITKVDKHLTFDETVGQLFVFLLAGYDTTALSLSYSSFLLATHPEVQRKCQEEVDRECSDPEVTFDHLSKLKYMDWVIKEALRFYPLASIVHNRKCMKATTVCGVEIEEGTNVQVDTWTMHKDPKIWGDDVNEFKPERWESGDEQFIQKGGYLPFGMGPRICIGMRLALMEEKMLLTQILKKYTFETTSETVIPLKLVGRSTTAPSSVNLKLRPRHSD</sequence>
<evidence type="ECO:0000313" key="12">
    <source>
        <dbReference type="EMBL" id="PIC43194.1"/>
    </source>
</evidence>
<keyword evidence="5 10" id="KW-0560">Oxidoreductase</keyword>
<evidence type="ECO:0000256" key="4">
    <source>
        <dbReference type="ARBA" id="ARBA00022723"/>
    </source>
</evidence>
<dbReference type="EMBL" id="PDUG01000002">
    <property type="protein sequence ID" value="PIC43194.1"/>
    <property type="molecule type" value="Genomic_DNA"/>
</dbReference>
<dbReference type="PANTHER" id="PTHR24302">
    <property type="entry name" value="CYTOCHROME P450 FAMILY 3"/>
    <property type="match status" value="1"/>
</dbReference>
<dbReference type="Pfam" id="PF00067">
    <property type="entry name" value="p450"/>
    <property type="match status" value="1"/>
</dbReference>
<evidence type="ECO:0000256" key="5">
    <source>
        <dbReference type="ARBA" id="ARBA00023002"/>
    </source>
</evidence>
<feature type="transmembrane region" description="Helical" evidence="11">
    <location>
        <begin position="232"/>
        <end position="250"/>
    </location>
</feature>
<keyword evidence="11" id="KW-1133">Transmembrane helix</keyword>
<dbReference type="GO" id="GO:0008395">
    <property type="term" value="F:steroid hydroxylase activity"/>
    <property type="evidence" value="ECO:0007669"/>
    <property type="project" value="TreeGrafter"/>
</dbReference>
<evidence type="ECO:0000256" key="2">
    <source>
        <dbReference type="ARBA" id="ARBA00010617"/>
    </source>
</evidence>
<comment type="cofactor">
    <cofactor evidence="1 9">
        <name>heme</name>
        <dbReference type="ChEBI" id="CHEBI:30413"/>
    </cofactor>
</comment>
<dbReference type="InterPro" id="IPR001128">
    <property type="entry name" value="Cyt_P450"/>
</dbReference>
<dbReference type="FunFam" id="1.10.630.10:FF:000182">
    <property type="entry name" value="Cytochrome P450 3A4"/>
    <property type="match status" value="1"/>
</dbReference>
<dbReference type="STRING" id="1611254.A0A2G5UUJ7"/>
<keyword evidence="6 9" id="KW-0408">Iron</keyword>
<proteinExistence type="inferred from homology"/>
<comment type="function">
    <text evidence="8">Cytochromes P450 are a group of heme-thiolate monooxygenases. They oxidize a variety of structurally unrelated compounds, including steroids, fatty acids, and xenobiotics.</text>
</comment>
<comment type="caution">
    <text evidence="12">The sequence shown here is derived from an EMBL/GenBank/DDBJ whole genome shotgun (WGS) entry which is preliminary data.</text>
</comment>
<dbReference type="Gene3D" id="1.10.630.10">
    <property type="entry name" value="Cytochrome P450"/>
    <property type="match status" value="1"/>
</dbReference>
<feature type="transmembrane region" description="Helical" evidence="11">
    <location>
        <begin position="20"/>
        <end position="43"/>
    </location>
</feature>
<dbReference type="PANTHER" id="PTHR24302:SF15">
    <property type="entry name" value="FATTY-ACID PEROXYGENASE"/>
    <property type="match status" value="1"/>
</dbReference>
<dbReference type="GO" id="GO:0020037">
    <property type="term" value="F:heme binding"/>
    <property type="evidence" value="ECO:0007669"/>
    <property type="project" value="InterPro"/>
</dbReference>
<keyword evidence="3 9" id="KW-0349">Heme</keyword>
<name>A0A2G5UUJ7_9PELO</name>
<dbReference type="AlphaFoldDB" id="A0A2G5UUJ7"/>
<evidence type="ECO:0008006" key="14">
    <source>
        <dbReference type="Google" id="ProtNLM"/>
    </source>
</evidence>
<dbReference type="PRINTS" id="PR00463">
    <property type="entry name" value="EP450I"/>
</dbReference>
<keyword evidence="11" id="KW-0472">Membrane</keyword>
<dbReference type="PROSITE" id="PS00086">
    <property type="entry name" value="CYTOCHROME_P450"/>
    <property type="match status" value="1"/>
</dbReference>
<keyword evidence="4 9" id="KW-0479">Metal-binding</keyword>
<dbReference type="OrthoDB" id="2789670at2759"/>
<evidence type="ECO:0000256" key="3">
    <source>
        <dbReference type="ARBA" id="ARBA00022617"/>
    </source>
</evidence>
<dbReference type="Proteomes" id="UP000230233">
    <property type="component" value="Chromosome II"/>
</dbReference>
<reference evidence="13" key="1">
    <citation type="submission" date="2017-10" db="EMBL/GenBank/DDBJ databases">
        <title>Rapid genome shrinkage in a self-fertile nematode reveals novel sperm competition proteins.</title>
        <authorList>
            <person name="Yin D."/>
            <person name="Schwarz E.M."/>
            <person name="Thomas C.G."/>
            <person name="Felde R.L."/>
            <person name="Korf I.F."/>
            <person name="Cutter A.D."/>
            <person name="Schartner C.M."/>
            <person name="Ralston E.J."/>
            <person name="Meyer B.J."/>
            <person name="Haag E.S."/>
        </authorList>
    </citation>
    <scope>NUCLEOTIDE SEQUENCE [LARGE SCALE GENOMIC DNA]</scope>
    <source>
        <strain evidence="13">JU1422</strain>
    </source>
</reference>
<dbReference type="GO" id="GO:0016705">
    <property type="term" value="F:oxidoreductase activity, acting on paired donors, with incorporation or reduction of molecular oxygen"/>
    <property type="evidence" value="ECO:0007669"/>
    <property type="project" value="InterPro"/>
</dbReference>
<evidence type="ECO:0000256" key="11">
    <source>
        <dbReference type="SAM" id="Phobius"/>
    </source>
</evidence>
<dbReference type="SUPFAM" id="SSF48264">
    <property type="entry name" value="Cytochrome P450"/>
    <property type="match status" value="1"/>
</dbReference>
<comment type="similarity">
    <text evidence="2 10">Belongs to the cytochrome P450 family.</text>
</comment>
<organism evidence="12 13">
    <name type="scientific">Caenorhabditis nigoni</name>
    <dbReference type="NCBI Taxonomy" id="1611254"/>
    <lineage>
        <taxon>Eukaryota</taxon>
        <taxon>Metazoa</taxon>
        <taxon>Ecdysozoa</taxon>
        <taxon>Nematoda</taxon>
        <taxon>Chromadorea</taxon>
        <taxon>Rhabditida</taxon>
        <taxon>Rhabditina</taxon>
        <taxon>Rhabditomorpha</taxon>
        <taxon>Rhabditoidea</taxon>
        <taxon>Rhabditidae</taxon>
        <taxon>Peloderinae</taxon>
        <taxon>Caenorhabditis</taxon>
    </lineage>
</organism>
<feature type="binding site" description="axial binding residue" evidence="9">
    <location>
        <position position="481"/>
    </location>
    <ligand>
        <name>heme</name>
        <dbReference type="ChEBI" id="CHEBI:30413"/>
    </ligand>
    <ligandPart>
        <name>Fe</name>
        <dbReference type="ChEBI" id="CHEBI:18248"/>
    </ligandPart>
</feature>
<dbReference type="CDD" id="cd11055">
    <property type="entry name" value="CYP3A-like"/>
    <property type="match status" value="1"/>
</dbReference>
<dbReference type="GO" id="GO:0005506">
    <property type="term" value="F:iron ion binding"/>
    <property type="evidence" value="ECO:0007669"/>
    <property type="project" value="InterPro"/>
</dbReference>
<evidence type="ECO:0000256" key="10">
    <source>
        <dbReference type="RuleBase" id="RU000461"/>
    </source>
</evidence>
<dbReference type="InterPro" id="IPR050705">
    <property type="entry name" value="Cytochrome_P450_3A"/>
</dbReference>
<protein>
    <recommendedName>
        <fullName evidence="14">Cytochrome P450</fullName>
    </recommendedName>
</protein>
<dbReference type="PRINTS" id="PR00385">
    <property type="entry name" value="P450"/>
</dbReference>
<evidence type="ECO:0000256" key="9">
    <source>
        <dbReference type="PIRSR" id="PIRSR602401-1"/>
    </source>
</evidence>
<evidence type="ECO:0000256" key="1">
    <source>
        <dbReference type="ARBA" id="ARBA00001971"/>
    </source>
</evidence>
<dbReference type="InterPro" id="IPR017972">
    <property type="entry name" value="Cyt_P450_CS"/>
</dbReference>
<dbReference type="InterPro" id="IPR036396">
    <property type="entry name" value="Cyt_P450_sf"/>
</dbReference>
<keyword evidence="13" id="KW-1185">Reference proteome</keyword>
<evidence type="ECO:0000256" key="8">
    <source>
        <dbReference type="ARBA" id="ARBA00043906"/>
    </source>
</evidence>
<evidence type="ECO:0000256" key="6">
    <source>
        <dbReference type="ARBA" id="ARBA00023004"/>
    </source>
</evidence>
<evidence type="ECO:0000256" key="7">
    <source>
        <dbReference type="ARBA" id="ARBA00023033"/>
    </source>
</evidence>
<gene>
    <name evidence="12" type="primary">Cnig_chr_II.g4009</name>
    <name evidence="12" type="ORF">B9Z55_004009</name>
</gene>
<keyword evidence="11" id="KW-0812">Transmembrane</keyword>